<dbReference type="EMBL" id="KI630473">
    <property type="protein sequence ID" value="EYU38877.1"/>
    <property type="molecule type" value="Genomic_DNA"/>
</dbReference>
<dbReference type="STRING" id="4155.A0A022RER5"/>
<evidence type="ECO:0000313" key="2">
    <source>
        <dbReference type="EMBL" id="EYU38877.1"/>
    </source>
</evidence>
<accession>A0A022RER5</accession>
<dbReference type="KEGG" id="egt:105956328"/>
<dbReference type="AlphaFoldDB" id="A0A022RER5"/>
<dbReference type="eggNOG" id="ENOG502S7YY">
    <property type="taxonomic scope" value="Eukaryota"/>
</dbReference>
<gene>
    <name evidence="2" type="ORF">MIMGU_mgv11b020174mg</name>
</gene>
<protein>
    <submittedName>
        <fullName evidence="2">Uncharacterized protein</fullName>
    </submittedName>
</protein>
<proteinExistence type="predicted"/>
<evidence type="ECO:0000313" key="3">
    <source>
        <dbReference type="Proteomes" id="UP000030748"/>
    </source>
</evidence>
<dbReference type="OMA" id="AYHRPLM"/>
<keyword evidence="3" id="KW-1185">Reference proteome</keyword>
<organism evidence="2 3">
    <name type="scientific">Erythranthe guttata</name>
    <name type="common">Yellow monkey flower</name>
    <name type="synonym">Mimulus guttatus</name>
    <dbReference type="NCBI Taxonomy" id="4155"/>
    <lineage>
        <taxon>Eukaryota</taxon>
        <taxon>Viridiplantae</taxon>
        <taxon>Streptophyta</taxon>
        <taxon>Embryophyta</taxon>
        <taxon>Tracheophyta</taxon>
        <taxon>Spermatophyta</taxon>
        <taxon>Magnoliopsida</taxon>
        <taxon>eudicotyledons</taxon>
        <taxon>Gunneridae</taxon>
        <taxon>Pentapetalae</taxon>
        <taxon>asterids</taxon>
        <taxon>lamiids</taxon>
        <taxon>Lamiales</taxon>
        <taxon>Phrymaceae</taxon>
        <taxon>Erythranthe</taxon>
    </lineage>
</organism>
<name>A0A022RER5_ERYGU</name>
<dbReference type="PhylomeDB" id="A0A022RER5"/>
<sequence>MNRPKETAENGGGGGLGKCEKLDQVAMWVGTSLATAFFASLERCNCINLSTYDEEDDDDEEAYHRPLMLTQHPSFTADSDPDPLPEHHHHHHRP</sequence>
<dbReference type="PANTHER" id="PTHR34061">
    <property type="entry name" value="PROTEIN, PUTATIVE-RELATED"/>
    <property type="match status" value="1"/>
</dbReference>
<dbReference type="PANTHER" id="PTHR34061:SF11">
    <property type="entry name" value="PROTEIN, PUTATIVE-RELATED"/>
    <property type="match status" value="1"/>
</dbReference>
<dbReference type="Proteomes" id="UP000030748">
    <property type="component" value="Unassembled WGS sequence"/>
</dbReference>
<feature type="region of interest" description="Disordered" evidence="1">
    <location>
        <begin position="54"/>
        <end position="94"/>
    </location>
</feature>
<dbReference type="OrthoDB" id="1138139at2759"/>
<evidence type="ECO:0000256" key="1">
    <source>
        <dbReference type="SAM" id="MobiDB-lite"/>
    </source>
</evidence>
<reference evidence="2 3" key="1">
    <citation type="journal article" date="2013" name="Proc. Natl. Acad. Sci. U.S.A.">
        <title>Fine-scale variation in meiotic recombination in Mimulus inferred from population shotgun sequencing.</title>
        <authorList>
            <person name="Hellsten U."/>
            <person name="Wright K.M."/>
            <person name="Jenkins J."/>
            <person name="Shu S."/>
            <person name="Yuan Y."/>
            <person name="Wessler S.R."/>
            <person name="Schmutz J."/>
            <person name="Willis J.H."/>
            <person name="Rokhsar D.S."/>
        </authorList>
    </citation>
    <scope>NUCLEOTIDE SEQUENCE [LARGE SCALE GENOMIC DNA]</scope>
    <source>
        <strain evidence="3">cv. DUN x IM62</strain>
    </source>
</reference>